<dbReference type="RefSeq" id="WP_235049776.1">
    <property type="nucleotide sequence ID" value="NZ_JAKFHA010000001.1"/>
</dbReference>
<organism evidence="1 2">
    <name type="scientific">Yinghuangia soli</name>
    <dbReference type="NCBI Taxonomy" id="2908204"/>
    <lineage>
        <taxon>Bacteria</taxon>
        <taxon>Bacillati</taxon>
        <taxon>Actinomycetota</taxon>
        <taxon>Actinomycetes</taxon>
        <taxon>Kitasatosporales</taxon>
        <taxon>Streptomycetaceae</taxon>
        <taxon>Yinghuangia</taxon>
    </lineage>
</organism>
<keyword evidence="2" id="KW-1185">Reference proteome</keyword>
<evidence type="ECO:0000313" key="1">
    <source>
        <dbReference type="EMBL" id="MCF2525748.1"/>
    </source>
</evidence>
<reference evidence="1" key="1">
    <citation type="submission" date="2022-01" db="EMBL/GenBank/DDBJ databases">
        <title>Genome-Based Taxonomic Classification of the Phylum Actinobacteria.</title>
        <authorList>
            <person name="Gao Y."/>
        </authorList>
    </citation>
    <scope>NUCLEOTIDE SEQUENCE</scope>
    <source>
        <strain evidence="1">KLBMP 8922</strain>
    </source>
</reference>
<dbReference type="EMBL" id="JAKFHA010000001">
    <property type="protein sequence ID" value="MCF2525748.1"/>
    <property type="molecule type" value="Genomic_DNA"/>
</dbReference>
<protein>
    <submittedName>
        <fullName evidence="1">Uncharacterized protein</fullName>
    </submittedName>
</protein>
<accession>A0AA41TWE0</accession>
<dbReference type="PROSITE" id="PS51257">
    <property type="entry name" value="PROKAR_LIPOPROTEIN"/>
    <property type="match status" value="1"/>
</dbReference>
<evidence type="ECO:0000313" key="2">
    <source>
        <dbReference type="Proteomes" id="UP001165378"/>
    </source>
</evidence>
<dbReference type="AlphaFoldDB" id="A0AA41TWE0"/>
<name>A0AA41TWE0_9ACTN</name>
<proteinExistence type="predicted"/>
<gene>
    <name evidence="1" type="ORF">LZ495_00720</name>
</gene>
<comment type="caution">
    <text evidence="1">The sequence shown here is derived from an EMBL/GenBank/DDBJ whole genome shotgun (WGS) entry which is preliminary data.</text>
</comment>
<sequence length="173" mass="18697">MHPDLGRPRVRRRWWLAIAAAALVMLPLGLYACSLATQGAANQAEERLPGQKKIDVPLPQAAARIDVTIPANATDATWAYIAGFQDDIVLLSFRMPEAELEAYLTANHIRLPLEPGTQNSGLAGFAQYGVGPDPESVTGGKHTQREPNGYIMIGVSIGPPENGLVRVWIDGYN</sequence>
<dbReference type="Proteomes" id="UP001165378">
    <property type="component" value="Unassembled WGS sequence"/>
</dbReference>